<keyword evidence="1" id="KW-0479">Metal-binding</keyword>
<dbReference type="PROSITE" id="PS50206">
    <property type="entry name" value="RHODANESE_3"/>
    <property type="match status" value="2"/>
</dbReference>
<dbReference type="Proteomes" id="UP000187735">
    <property type="component" value="Chromosome"/>
</dbReference>
<dbReference type="GO" id="GO:0004792">
    <property type="term" value="F:thiosulfate-cyanide sulfurtransferase activity"/>
    <property type="evidence" value="ECO:0007669"/>
    <property type="project" value="InterPro"/>
</dbReference>
<feature type="domain" description="Rhodanese" evidence="2">
    <location>
        <begin position="270"/>
        <end position="361"/>
    </location>
</feature>
<accession>A0A1P8WDZ9</accession>
<evidence type="ECO:0000313" key="3">
    <source>
        <dbReference type="EMBL" id="APZ92247.1"/>
    </source>
</evidence>
<dbReference type="InterPro" id="IPR051682">
    <property type="entry name" value="Mito_Persulfide_Diox"/>
</dbReference>
<reference evidence="3 4" key="1">
    <citation type="journal article" date="2016" name="Front. Microbiol.">
        <title>Fuerstia marisgermanicae gen. nov., sp. nov., an Unusual Member of the Phylum Planctomycetes from the German Wadden Sea.</title>
        <authorList>
            <person name="Kohn T."/>
            <person name="Heuer A."/>
            <person name="Jogler M."/>
            <person name="Vollmers J."/>
            <person name="Boedeker C."/>
            <person name="Bunk B."/>
            <person name="Rast P."/>
            <person name="Borchert D."/>
            <person name="Glockner I."/>
            <person name="Freese H.M."/>
            <person name="Klenk H.P."/>
            <person name="Overmann J."/>
            <person name="Kaster A.K."/>
            <person name="Rohde M."/>
            <person name="Wiegand S."/>
            <person name="Jogler C."/>
        </authorList>
    </citation>
    <scope>NUCLEOTIDE SEQUENCE [LARGE SCALE GENOMIC DNA]</scope>
    <source>
        <strain evidence="3 4">NH11</strain>
    </source>
</reference>
<dbReference type="Gene3D" id="3.40.250.10">
    <property type="entry name" value="Rhodanese-like domain"/>
    <property type="match status" value="2"/>
</dbReference>
<sequence length="464" mass="50729">MFVLETTQTDGIAQLSYLIGDTSTGKAAVIDPRTDVDIYLQTARKHGLSITHIFETHIHADFMSGSRSLADRAGSAEIYLSGEDADYKFDGVKVHCGDQFDFGSFTLTARHTPGHTSEHLAFELAEAKHPEMPHAVFTGDSLFVSSAGRPDILGNDQAETLAKQLYETLYNYFLKLEEYVVVYPGHGAGSACGADIGDRLVSTIGYERRTNKSLHFPAFEEFRSFVVDDAPPVPVHYPHLKAVNAAGAELLHRLPTVPALPPSEFRAAGREPGVTIVDTRSMLAFGGGHVPGAINIGDRPELSPWIAQMVDPEQRLLLVVGDDTDVDQITRMIIRVGLTKFAGYLGGGMKAWETSGLPLQVLPQVSVHELHDDLQNGSHFQILDVRSPEEWNAGHVPHAQHQFVADMRQRITGLNKDKPIATYCASGYRANIAASLMQSRGFKHVHNVPGSWSAWTAAGFPVEK</sequence>
<dbReference type="KEGG" id="fmr:Fuma_01857"/>
<dbReference type="Pfam" id="PF00581">
    <property type="entry name" value="Rhodanese"/>
    <property type="match status" value="2"/>
</dbReference>
<dbReference type="InterPro" id="IPR001763">
    <property type="entry name" value="Rhodanese-like_dom"/>
</dbReference>
<keyword evidence="4" id="KW-1185">Reference proteome</keyword>
<dbReference type="SMART" id="SM00450">
    <property type="entry name" value="RHOD"/>
    <property type="match status" value="2"/>
</dbReference>
<dbReference type="GO" id="GO:0046872">
    <property type="term" value="F:metal ion binding"/>
    <property type="evidence" value="ECO:0007669"/>
    <property type="project" value="UniProtKB-KW"/>
</dbReference>
<dbReference type="OrthoDB" id="9784009at2"/>
<dbReference type="CDD" id="cd07724">
    <property type="entry name" value="POD-like_MBL-fold"/>
    <property type="match status" value="1"/>
</dbReference>
<dbReference type="Gene3D" id="3.60.15.10">
    <property type="entry name" value="Ribonuclease Z/Hydroxyacylglutathione hydrolase-like"/>
    <property type="match status" value="1"/>
</dbReference>
<evidence type="ECO:0000259" key="2">
    <source>
        <dbReference type="PROSITE" id="PS50206"/>
    </source>
</evidence>
<dbReference type="PROSITE" id="PS00380">
    <property type="entry name" value="RHODANESE_1"/>
    <property type="match status" value="1"/>
</dbReference>
<dbReference type="GO" id="GO:0006749">
    <property type="term" value="P:glutathione metabolic process"/>
    <property type="evidence" value="ECO:0007669"/>
    <property type="project" value="InterPro"/>
</dbReference>
<dbReference type="PANTHER" id="PTHR43084">
    <property type="entry name" value="PERSULFIDE DIOXYGENASE ETHE1"/>
    <property type="match status" value="1"/>
</dbReference>
<keyword evidence="3" id="KW-0378">Hydrolase</keyword>
<dbReference type="STRING" id="1891926.Fuma_01857"/>
<dbReference type="GO" id="GO:0050313">
    <property type="term" value="F:sulfur dioxygenase activity"/>
    <property type="evidence" value="ECO:0007669"/>
    <property type="project" value="InterPro"/>
</dbReference>
<protein>
    <submittedName>
        <fullName evidence="3">Beta-lactamase hydrolase-like protein</fullName>
        <ecNumber evidence="3">3.-.-.-</ecNumber>
    </submittedName>
</protein>
<dbReference type="PANTHER" id="PTHR43084:SF1">
    <property type="entry name" value="PERSULFIDE DIOXYGENASE ETHE1, MITOCHONDRIAL"/>
    <property type="match status" value="1"/>
</dbReference>
<dbReference type="FunFam" id="3.40.250.10:FF:000049">
    <property type="entry name" value="Phage shock protein E"/>
    <property type="match status" value="1"/>
</dbReference>
<dbReference type="InterPro" id="IPR001279">
    <property type="entry name" value="Metallo-B-lactamas"/>
</dbReference>
<organism evidence="3 4">
    <name type="scientific">Fuerstiella marisgermanici</name>
    <dbReference type="NCBI Taxonomy" id="1891926"/>
    <lineage>
        <taxon>Bacteria</taxon>
        <taxon>Pseudomonadati</taxon>
        <taxon>Planctomycetota</taxon>
        <taxon>Planctomycetia</taxon>
        <taxon>Planctomycetales</taxon>
        <taxon>Planctomycetaceae</taxon>
        <taxon>Fuerstiella</taxon>
    </lineage>
</organism>
<dbReference type="RefSeq" id="WP_077023896.1">
    <property type="nucleotide sequence ID" value="NZ_CP017641.1"/>
</dbReference>
<dbReference type="InterPro" id="IPR036873">
    <property type="entry name" value="Rhodanese-like_dom_sf"/>
</dbReference>
<name>A0A1P8WDZ9_9PLAN</name>
<dbReference type="SUPFAM" id="SSF52821">
    <property type="entry name" value="Rhodanese/Cell cycle control phosphatase"/>
    <property type="match status" value="2"/>
</dbReference>
<dbReference type="AlphaFoldDB" id="A0A1P8WDZ9"/>
<dbReference type="EC" id="3.-.-.-" evidence="3"/>
<dbReference type="InterPro" id="IPR001307">
    <property type="entry name" value="Thiosulphate_STrfase_CS"/>
</dbReference>
<feature type="domain" description="Rhodanese" evidence="2">
    <location>
        <begin position="376"/>
        <end position="464"/>
    </location>
</feature>
<dbReference type="SMART" id="SM00849">
    <property type="entry name" value="Lactamase_B"/>
    <property type="match status" value="1"/>
</dbReference>
<dbReference type="FunFam" id="3.60.15.10:FF:000030">
    <property type="entry name" value="Metallo-beta-lactamase family protein"/>
    <property type="match status" value="1"/>
</dbReference>
<dbReference type="CDD" id="cd00158">
    <property type="entry name" value="RHOD"/>
    <property type="match status" value="1"/>
</dbReference>
<evidence type="ECO:0000256" key="1">
    <source>
        <dbReference type="ARBA" id="ARBA00022723"/>
    </source>
</evidence>
<dbReference type="EMBL" id="CP017641">
    <property type="protein sequence ID" value="APZ92247.1"/>
    <property type="molecule type" value="Genomic_DNA"/>
</dbReference>
<dbReference type="InterPro" id="IPR036866">
    <property type="entry name" value="RibonucZ/Hydroxyglut_hydro"/>
</dbReference>
<dbReference type="InterPro" id="IPR044528">
    <property type="entry name" value="POD-like_MBL-fold"/>
</dbReference>
<evidence type="ECO:0000313" key="4">
    <source>
        <dbReference type="Proteomes" id="UP000187735"/>
    </source>
</evidence>
<gene>
    <name evidence="3" type="primary">blh_2</name>
    <name evidence="3" type="ORF">Fuma_01857</name>
</gene>
<dbReference type="GO" id="GO:0016787">
    <property type="term" value="F:hydrolase activity"/>
    <property type="evidence" value="ECO:0007669"/>
    <property type="project" value="UniProtKB-KW"/>
</dbReference>
<dbReference type="GO" id="GO:0070813">
    <property type="term" value="P:hydrogen sulfide metabolic process"/>
    <property type="evidence" value="ECO:0007669"/>
    <property type="project" value="TreeGrafter"/>
</dbReference>
<dbReference type="Pfam" id="PF00753">
    <property type="entry name" value="Lactamase_B"/>
    <property type="match status" value="1"/>
</dbReference>
<dbReference type="SUPFAM" id="SSF56281">
    <property type="entry name" value="Metallo-hydrolase/oxidoreductase"/>
    <property type="match status" value="1"/>
</dbReference>
<proteinExistence type="predicted"/>